<proteinExistence type="predicted"/>
<dbReference type="EMBL" id="SRSO01000036">
    <property type="protein sequence ID" value="TGV00700.1"/>
    <property type="molecule type" value="Genomic_DNA"/>
</dbReference>
<comment type="caution">
    <text evidence="1">The sequence shown here is derived from an EMBL/GenBank/DDBJ whole genome shotgun (WGS) entry which is preliminary data.</text>
</comment>
<keyword evidence="2" id="KW-1185">Reference proteome</keyword>
<evidence type="ECO:0000313" key="2">
    <source>
        <dbReference type="Proteomes" id="UP000307602"/>
    </source>
</evidence>
<gene>
    <name evidence="1" type="ORF">EM932_18570</name>
</gene>
<evidence type="ECO:0000313" key="1">
    <source>
        <dbReference type="EMBL" id="TGV00700.1"/>
    </source>
</evidence>
<reference evidence="1 2" key="1">
    <citation type="submission" date="2019-04" db="EMBL/GenBank/DDBJ databases">
        <authorList>
            <person name="Liu A."/>
        </authorList>
    </citation>
    <scope>NUCLEOTIDE SEQUENCE [LARGE SCALE GENOMIC DNA]</scope>
    <source>
        <strain evidence="1 2">RZ03</strain>
    </source>
</reference>
<name>A0A4S1DRU9_9FLAO</name>
<dbReference type="Proteomes" id="UP000307602">
    <property type="component" value="Unassembled WGS sequence"/>
</dbReference>
<dbReference type="OrthoDB" id="6315394at2"/>
<organism evidence="1 2">
    <name type="scientific">Flavivirga rizhaonensis</name>
    <dbReference type="NCBI Taxonomy" id="2559571"/>
    <lineage>
        <taxon>Bacteria</taxon>
        <taxon>Pseudomonadati</taxon>
        <taxon>Bacteroidota</taxon>
        <taxon>Flavobacteriia</taxon>
        <taxon>Flavobacteriales</taxon>
        <taxon>Flavobacteriaceae</taxon>
        <taxon>Flavivirga</taxon>
    </lineage>
</organism>
<sequence length="102" mass="11914">MNRILVFLKHPDKKSISKMIKEIITLMIKKREIPFFKEACKEVVNAVKIIPDRFIGWDVAITQNGPIIVEANWDPHIFLSDYAYGGLLKNRHIKRLVNDLKK</sequence>
<dbReference type="RefSeq" id="WP_135878708.1">
    <property type="nucleotide sequence ID" value="NZ_SRSO01000036.1"/>
</dbReference>
<protein>
    <submittedName>
        <fullName evidence="1">Uncharacterized protein</fullName>
    </submittedName>
</protein>
<dbReference type="AlphaFoldDB" id="A0A4S1DRU9"/>
<accession>A0A4S1DRU9</accession>